<organism evidence="4">
    <name type="scientific">Dehalogenimonas sp. 4OHTPN</name>
    <dbReference type="NCBI Taxonomy" id="3166643"/>
    <lineage>
        <taxon>Bacteria</taxon>
        <taxon>Bacillati</taxon>
        <taxon>Chloroflexota</taxon>
        <taxon>Dehalococcoidia</taxon>
        <taxon>Dehalococcoidales</taxon>
        <taxon>Dehalococcoidaceae</taxon>
        <taxon>Dehalogenimonas</taxon>
    </lineage>
</organism>
<dbReference type="GO" id="GO:0071281">
    <property type="term" value="P:cellular response to iron ion"/>
    <property type="evidence" value="ECO:0007669"/>
    <property type="project" value="TreeGrafter"/>
</dbReference>
<sequence>MFMGKIFSKRLNEIRISTGFLLISIILALSILPGCAEPGSATTPSTTPATQEPAVTYPLTIKDGTRDSKGVTVGREMTFTSAPQRIVSLAPSNTEIVYALGLGDKLVGNTTYCDYPEAAKSIAKVGGYSTVEVEKIVALKPDLILAANIHAAKVVPQLISLNLPVFVVDPRSLQDVLDSITLVGRVTNVQAKAADVVKTMNDRINAVKAKTAILPDAQRVRTLMLIWHDPPMTVGPNTFMFELIQLAGGTSVSKGMADGFPTMGLESIISADPQVVITTGMGGAENLTLQYIKNEPRLKDIPARKDGRVYEVNQDWTNRMGPRVVDGLEAMAKLIHPELFK</sequence>
<accession>A0AAU8G7Z5</accession>
<dbReference type="Gene3D" id="3.40.50.1980">
    <property type="entry name" value="Nitrogenase molybdenum iron protein domain"/>
    <property type="match status" value="2"/>
</dbReference>
<dbReference type="InterPro" id="IPR002491">
    <property type="entry name" value="ABC_transptr_periplasmic_BD"/>
</dbReference>
<dbReference type="AlphaFoldDB" id="A0AAU8G7Z5"/>
<dbReference type="EMBL" id="CP159307">
    <property type="protein sequence ID" value="XCH32710.1"/>
    <property type="molecule type" value="Genomic_DNA"/>
</dbReference>
<dbReference type="PROSITE" id="PS50983">
    <property type="entry name" value="FE_B12_PBP"/>
    <property type="match status" value="1"/>
</dbReference>
<gene>
    <name evidence="4" type="ORF">ABV300_05955</name>
</gene>
<evidence type="ECO:0000256" key="1">
    <source>
        <dbReference type="ARBA" id="ARBA00008814"/>
    </source>
</evidence>
<keyword evidence="2" id="KW-0732">Signal</keyword>
<dbReference type="SUPFAM" id="SSF53807">
    <property type="entry name" value="Helical backbone' metal receptor"/>
    <property type="match status" value="1"/>
</dbReference>
<dbReference type="Pfam" id="PF01497">
    <property type="entry name" value="Peripla_BP_2"/>
    <property type="match status" value="1"/>
</dbReference>
<dbReference type="PANTHER" id="PTHR30535">
    <property type="entry name" value="VITAMIN B12-BINDING PROTEIN"/>
    <property type="match status" value="1"/>
</dbReference>
<evidence type="ECO:0000259" key="3">
    <source>
        <dbReference type="PROSITE" id="PS50983"/>
    </source>
</evidence>
<reference evidence="4" key="1">
    <citation type="submission" date="2024-06" db="EMBL/GenBank/DDBJ databases">
        <title>A Novel Isolate, Dehalogenimonas sp. Strain 4OHTPN, Dechlorinates Aromatic 4 Hydroxy chlorothalonil by a Novel Reductive Dehalogenase.</title>
        <authorList>
            <person name="Liu G."/>
        </authorList>
    </citation>
    <scope>NUCLEOTIDE SEQUENCE</scope>
    <source>
        <strain evidence="4">4OHTPN</strain>
    </source>
</reference>
<dbReference type="CDD" id="cd01144">
    <property type="entry name" value="BtuF"/>
    <property type="match status" value="1"/>
</dbReference>
<dbReference type="InterPro" id="IPR050902">
    <property type="entry name" value="ABC_Transporter_SBP"/>
</dbReference>
<dbReference type="PANTHER" id="PTHR30535:SF34">
    <property type="entry name" value="MOLYBDATE-BINDING PROTEIN MOLA"/>
    <property type="match status" value="1"/>
</dbReference>
<protein>
    <submittedName>
        <fullName evidence="4">Cobalamin-binding protein</fullName>
    </submittedName>
</protein>
<comment type="similarity">
    <text evidence="1">Belongs to the bacterial solute-binding protein 8 family.</text>
</comment>
<proteinExistence type="inferred from homology"/>
<evidence type="ECO:0000313" key="4">
    <source>
        <dbReference type="EMBL" id="XCH32710.1"/>
    </source>
</evidence>
<name>A0AAU8G7Z5_9CHLR</name>
<feature type="domain" description="Fe/B12 periplasmic-binding" evidence="3">
    <location>
        <begin position="85"/>
        <end position="339"/>
    </location>
</feature>
<dbReference type="InterPro" id="IPR054828">
    <property type="entry name" value="Vit_B12_bind_prot"/>
</dbReference>
<dbReference type="NCBIfam" id="NF038402">
    <property type="entry name" value="TroA_like"/>
    <property type="match status" value="1"/>
</dbReference>
<dbReference type="RefSeq" id="WP_353713982.1">
    <property type="nucleotide sequence ID" value="NZ_CP159307.1"/>
</dbReference>
<evidence type="ECO:0000256" key="2">
    <source>
        <dbReference type="ARBA" id="ARBA00022729"/>
    </source>
</evidence>